<comment type="caution">
    <text evidence="5">The sequence shown here is derived from an EMBL/GenBank/DDBJ whole genome shotgun (WGS) entry which is preliminary data.</text>
</comment>
<reference evidence="7 8" key="1">
    <citation type="submission" date="2013-08" db="EMBL/GenBank/DDBJ databases">
        <authorList>
            <person name="Durkin A.S."/>
            <person name="Haft D.R."/>
            <person name="McCorrison J."/>
            <person name="Torralba M."/>
            <person name="Gillis M."/>
            <person name="Haft D.H."/>
            <person name="Methe B."/>
            <person name="Sutton G."/>
            <person name="Nelson K.E."/>
        </authorList>
    </citation>
    <scope>NUCLEOTIDE SEQUENCE [LARGE SCALE GENOMIC DNA]</scope>
    <source>
        <strain evidence="6 8">ATCC 35536</strain>
        <strain evidence="5 7">VPI DR56BR1116</strain>
    </source>
</reference>
<evidence type="ECO:0000313" key="7">
    <source>
        <dbReference type="Proteomes" id="UP000016412"/>
    </source>
</evidence>
<protein>
    <submittedName>
        <fullName evidence="5">Anaerobic ribonucleoside-triphosphate reductase</fullName>
        <ecNumber evidence="5">1.17.4.2</ecNumber>
    </submittedName>
</protein>
<name>U2KJB7_TRESO</name>
<dbReference type="STRING" id="1125725.HMPREF1325_0526"/>
<dbReference type="EC" id="1.17.4.2" evidence="5"/>
<dbReference type="NCBIfam" id="TIGR02487">
    <property type="entry name" value="NrdD"/>
    <property type="match status" value="1"/>
</dbReference>
<dbReference type="Pfam" id="PF13597">
    <property type="entry name" value="NRDD"/>
    <property type="match status" value="1"/>
</dbReference>
<proteinExistence type="predicted"/>
<dbReference type="eggNOG" id="COG1328">
    <property type="taxonomic scope" value="Bacteria"/>
</dbReference>
<dbReference type="GO" id="GO:0005524">
    <property type="term" value="F:ATP binding"/>
    <property type="evidence" value="ECO:0007669"/>
    <property type="project" value="UniProtKB-UniRule"/>
</dbReference>
<evidence type="ECO:0000256" key="3">
    <source>
        <dbReference type="PROSITE-ProRule" id="PRU00492"/>
    </source>
</evidence>
<accession>U2KJB7</accession>
<dbReference type="RefSeq" id="WP_021331190.1">
    <property type="nucleotide sequence ID" value="NZ_AUZJ01000056.1"/>
</dbReference>
<evidence type="ECO:0000259" key="4">
    <source>
        <dbReference type="PROSITE" id="PS51161"/>
    </source>
</evidence>
<evidence type="ECO:0000313" key="5">
    <source>
        <dbReference type="EMBL" id="ERF59845.1"/>
    </source>
</evidence>
<dbReference type="OrthoDB" id="9804622at2"/>
<keyword evidence="1 3" id="KW-0547">Nucleotide-binding</keyword>
<dbReference type="GO" id="GO:0008998">
    <property type="term" value="F:ribonucleoside-triphosphate reductase (thioredoxin) activity"/>
    <property type="evidence" value="ECO:0007669"/>
    <property type="project" value="UniProtKB-EC"/>
</dbReference>
<dbReference type="PANTHER" id="PTHR21075">
    <property type="entry name" value="ANAEROBIC RIBONUCLEOSIDE-TRIPHOSPHATE REDUCTASE"/>
    <property type="match status" value="1"/>
</dbReference>
<evidence type="ECO:0000256" key="1">
    <source>
        <dbReference type="ARBA" id="ARBA00022741"/>
    </source>
</evidence>
<dbReference type="InterPro" id="IPR005144">
    <property type="entry name" value="ATP-cone_dom"/>
</dbReference>
<dbReference type="CDD" id="cd01675">
    <property type="entry name" value="RNR_III"/>
    <property type="match status" value="1"/>
</dbReference>
<dbReference type="EMBL" id="AVQI01000080">
    <property type="protein sequence ID" value="ERJ98571.1"/>
    <property type="molecule type" value="Genomic_DNA"/>
</dbReference>
<keyword evidence="5" id="KW-0560">Oxidoreductase</keyword>
<keyword evidence="2 3" id="KW-0067">ATP-binding</keyword>
<dbReference type="Proteomes" id="UP000016412">
    <property type="component" value="Unassembled WGS sequence"/>
</dbReference>
<dbReference type="GO" id="GO:0009265">
    <property type="term" value="P:2'-deoxyribonucleotide biosynthetic process"/>
    <property type="evidence" value="ECO:0007669"/>
    <property type="project" value="TreeGrafter"/>
</dbReference>
<dbReference type="EMBL" id="AUZJ01000056">
    <property type="protein sequence ID" value="ERF59845.1"/>
    <property type="molecule type" value="Genomic_DNA"/>
</dbReference>
<dbReference type="PANTHER" id="PTHR21075:SF0">
    <property type="entry name" value="ANAEROBIC RIBONUCLEOSIDE-TRIPHOSPHATE REDUCTASE"/>
    <property type="match status" value="1"/>
</dbReference>
<evidence type="ECO:0000313" key="6">
    <source>
        <dbReference type="EMBL" id="ERJ98571.1"/>
    </source>
</evidence>
<dbReference type="PATRIC" id="fig|1125725.3.peg.2208"/>
<dbReference type="GO" id="GO:0031250">
    <property type="term" value="C:anaerobic ribonucleoside-triphosphate reductase complex"/>
    <property type="evidence" value="ECO:0007669"/>
    <property type="project" value="TreeGrafter"/>
</dbReference>
<feature type="domain" description="ATP-cone" evidence="4">
    <location>
        <begin position="27"/>
        <end position="124"/>
    </location>
</feature>
<dbReference type="SUPFAM" id="SSF51998">
    <property type="entry name" value="PFL-like glycyl radical enzymes"/>
    <property type="match status" value="1"/>
</dbReference>
<dbReference type="GO" id="GO:0006260">
    <property type="term" value="P:DNA replication"/>
    <property type="evidence" value="ECO:0007669"/>
    <property type="project" value="InterPro"/>
</dbReference>
<dbReference type="Pfam" id="PF03477">
    <property type="entry name" value="ATP-cone"/>
    <property type="match status" value="1"/>
</dbReference>
<dbReference type="GO" id="GO:0004748">
    <property type="term" value="F:ribonucleoside-diphosphate reductase activity, thioredoxin disulfide as acceptor"/>
    <property type="evidence" value="ECO:0007669"/>
    <property type="project" value="TreeGrafter"/>
</dbReference>
<gene>
    <name evidence="5" type="primary">nrdD_2</name>
    <name evidence="6" type="synonym">nrdD_1</name>
    <name evidence="6" type="ORF">HMPREF0860_0199</name>
    <name evidence="5" type="ORF">HMPREF1325_0526</name>
</gene>
<dbReference type="PROSITE" id="PS51161">
    <property type="entry name" value="ATP_CONE"/>
    <property type="match status" value="1"/>
</dbReference>
<dbReference type="InterPro" id="IPR012833">
    <property type="entry name" value="NrdD"/>
</dbReference>
<dbReference type="NCBIfam" id="NF006126">
    <property type="entry name" value="PRK08270.1"/>
    <property type="match status" value="1"/>
</dbReference>
<evidence type="ECO:0000313" key="8">
    <source>
        <dbReference type="Proteomes" id="UP000016646"/>
    </source>
</evidence>
<sequence length="705" mass="79744">MSGQAVFPEWRNFLGGSGDKETEGFIKSVVKRSGDIASYDRKKIESAIGRAIEAVEKRKDPERAEKLTDAVEERLRLRLAGSRTHSIPAIEEIQDDVESVLIENNEVEVAKAYILYRARHEAIRGAKNLMLDINKTMDEYLSRSDWRVKENANVNFSLGGLILSNSGAVTANYWLNNIYPKEVADAHKTAAFHIHDLSMFSGYCAGWSLRQLIQEGLGGVPDKITSTPATHLSTLVNQMVNFLGIMQNEWAGAQAFSSFDTYLAPFVKIDNLSEKSVRQCIQSFLFGVNTPSRWGSQAPFTNVTLDWVCPDDLKNKKAIVGGEEQEFTYGDCQKEMDIINKQFILLMLEGDASGRGFGYPIPTYNITKNFEWESENAELLFKMASQYGTPYFQNFVNSDLNPSDVRSMCCRLRLDKRELRKRGGGLFGSDEFTGSLGVVTINLPQIGFLAKDEKAFFKRLDYLMDIARDSLCIKRKVIQHLLDTGLYPYTKRYLHTLDNHFNTIGLCGMNECCLNFLGTSIVDPKGKAFAERVLDYMRSRLADYQESTGELFNLEATPAESTSFRLASHDKKNFPGIITSGTDESPFYTNSTQLPVDYTSDIFEALDLQESLQTRYTGGTVFHTFMGEQIKDWRACRDLVKAVTANYRVPYVTISPTYSICRSHGYLNGEHFECPKCKAEKERELRLKLERLEKEKEAVLASERL</sequence>
<organism evidence="5 7">
    <name type="scientific">Treponema socranskii subsp. socranskii VPI DR56BR1116 = ATCC 35536</name>
    <dbReference type="NCBI Taxonomy" id="1125725"/>
    <lineage>
        <taxon>Bacteria</taxon>
        <taxon>Pseudomonadati</taxon>
        <taxon>Spirochaetota</taxon>
        <taxon>Spirochaetia</taxon>
        <taxon>Spirochaetales</taxon>
        <taxon>Treponemataceae</taxon>
        <taxon>Treponema</taxon>
    </lineage>
</organism>
<dbReference type="Proteomes" id="UP000016646">
    <property type="component" value="Unassembled WGS sequence"/>
</dbReference>
<dbReference type="Gene3D" id="3.20.70.20">
    <property type="match status" value="1"/>
</dbReference>
<dbReference type="AlphaFoldDB" id="U2KJB7"/>
<evidence type="ECO:0000256" key="2">
    <source>
        <dbReference type="ARBA" id="ARBA00022840"/>
    </source>
</evidence>
<keyword evidence="8" id="KW-1185">Reference proteome</keyword>